<protein>
    <recommendedName>
        <fullName evidence="1">DUF403 domain-containing protein</fullName>
    </recommendedName>
</protein>
<evidence type="ECO:0000313" key="3">
    <source>
        <dbReference type="Proteomes" id="UP000046187"/>
    </source>
</evidence>
<dbReference type="RefSeq" id="WP_009605407.1">
    <property type="nucleotide sequence ID" value="NZ_CXOI01000006.1"/>
</dbReference>
<evidence type="ECO:0000313" key="2">
    <source>
        <dbReference type="EMBL" id="CTP82922.1"/>
    </source>
</evidence>
<dbReference type="PANTHER" id="PTHR34595">
    <property type="entry name" value="BLR5612 PROTEIN"/>
    <property type="match status" value="1"/>
</dbReference>
<organism evidence="2 3">
    <name type="scientific">Xanthomonas graminis pv. arrhenatheri LMG 727</name>
    <dbReference type="NCBI Taxonomy" id="1195923"/>
    <lineage>
        <taxon>Bacteria</taxon>
        <taxon>Pseudomonadati</taxon>
        <taxon>Pseudomonadota</taxon>
        <taxon>Gammaproteobacteria</taxon>
        <taxon>Lysobacterales</taxon>
        <taxon>Lysobacteraceae</taxon>
        <taxon>Xanthomonas</taxon>
        <taxon>Xanthomonas translucens group</taxon>
        <taxon>Xanthomonas graminis</taxon>
    </lineage>
</organism>
<dbReference type="AlphaFoldDB" id="A0A0K2ZDQ7"/>
<dbReference type="EMBL" id="CXOI01000006">
    <property type="protein sequence ID" value="CTP82922.1"/>
    <property type="molecule type" value="Genomic_DNA"/>
</dbReference>
<name>A0A0K2ZDQ7_9XANT</name>
<dbReference type="Pfam" id="PF04168">
    <property type="entry name" value="Alpha-E"/>
    <property type="match status" value="1"/>
</dbReference>
<keyword evidence="3" id="KW-1185">Reference proteome</keyword>
<dbReference type="GeneID" id="98191826"/>
<evidence type="ECO:0000259" key="1">
    <source>
        <dbReference type="Pfam" id="PF04168"/>
    </source>
</evidence>
<gene>
    <name evidence="2" type="ORF">XTALMG727_0450</name>
</gene>
<feature type="domain" description="DUF403" evidence="1">
    <location>
        <begin position="1"/>
        <end position="311"/>
    </location>
</feature>
<reference evidence="3" key="1">
    <citation type="submission" date="2015-07" db="EMBL/GenBank/DDBJ databases">
        <authorList>
            <person name="Wibberg D."/>
        </authorList>
    </citation>
    <scope>NUCLEOTIDE SEQUENCE [LARGE SCALE GENOMIC DNA]</scope>
</reference>
<sequence>MLSRVADNLYWFSRYVRRAETTARLVGVGSLLQLDLPRSVRFAWRPMVDTVGAGEIFNVWFPNAGDDVGDADVVRFLLLDERNPSSLRSSARQARELLRGIRDTLPQEVWEAVNDLHLYIDANGERSVGRRYRMEFLGHVTDACLKVSGLLTANVSRDIGFQFLRLGTAIEQADMTTRIIDAGASGLITPRKADDLEAYQNMQWMSVLRSLAAYQMYRRHVRQRVTGEHALRFLLQNNDFPRSVHFCLTRAQHILPTMPPRPNVERALMRINGLVRNADPSYLARHNPAEFMDEIQTHLGYLHSAIAEAYFSS</sequence>
<accession>A0A0K2ZDQ7</accession>
<dbReference type="InterPro" id="IPR007296">
    <property type="entry name" value="DUF403"/>
</dbReference>
<proteinExistence type="predicted"/>
<dbReference type="InterPro" id="IPR051680">
    <property type="entry name" value="ATP-dep_Glu-Cys_Ligase-2"/>
</dbReference>
<dbReference type="Proteomes" id="UP000046187">
    <property type="component" value="Unassembled WGS sequence"/>
</dbReference>
<dbReference type="PANTHER" id="PTHR34595:SF7">
    <property type="entry name" value="SLL1039 PROTEIN"/>
    <property type="match status" value="1"/>
</dbReference>